<evidence type="ECO:0000313" key="1">
    <source>
        <dbReference type="EMBL" id="CAD8116147.1"/>
    </source>
</evidence>
<dbReference type="Proteomes" id="UP000688137">
    <property type="component" value="Unassembled WGS sequence"/>
</dbReference>
<reference evidence="1" key="1">
    <citation type="submission" date="2021-01" db="EMBL/GenBank/DDBJ databases">
        <authorList>
            <consortium name="Genoscope - CEA"/>
            <person name="William W."/>
        </authorList>
    </citation>
    <scope>NUCLEOTIDE SEQUENCE</scope>
</reference>
<gene>
    <name evidence="1" type="ORF">PPRIM_AZ9-3.1.T1690053</name>
</gene>
<sequence>MNQNQNLVSIKLIISCPPDYECKSISSRKWNHTQQQKPQYITQKGDQSIQCEEVKKNSQIYQFKSATQLWVVLVIGFQSQDIAFEMHDTFFRVFTLRNFQEIVCMCQFLNISINIWHYLTLKQKYFHYEILSNYSNQIQSKLIIKNPNLLSLKYSSLLFT</sequence>
<proteinExistence type="predicted"/>
<keyword evidence="2" id="KW-1185">Reference proteome</keyword>
<organism evidence="1 2">
    <name type="scientific">Paramecium primaurelia</name>
    <dbReference type="NCBI Taxonomy" id="5886"/>
    <lineage>
        <taxon>Eukaryota</taxon>
        <taxon>Sar</taxon>
        <taxon>Alveolata</taxon>
        <taxon>Ciliophora</taxon>
        <taxon>Intramacronucleata</taxon>
        <taxon>Oligohymenophorea</taxon>
        <taxon>Peniculida</taxon>
        <taxon>Parameciidae</taxon>
        <taxon>Paramecium</taxon>
    </lineage>
</organism>
<name>A0A8S1QNM0_PARPR</name>
<dbReference type="EMBL" id="CAJJDM010000178">
    <property type="protein sequence ID" value="CAD8116147.1"/>
    <property type="molecule type" value="Genomic_DNA"/>
</dbReference>
<protein>
    <submittedName>
        <fullName evidence="1">Uncharacterized protein</fullName>
    </submittedName>
</protein>
<dbReference type="AlphaFoldDB" id="A0A8S1QNM0"/>
<evidence type="ECO:0000313" key="2">
    <source>
        <dbReference type="Proteomes" id="UP000688137"/>
    </source>
</evidence>
<accession>A0A8S1QNM0</accession>
<comment type="caution">
    <text evidence="1">The sequence shown here is derived from an EMBL/GenBank/DDBJ whole genome shotgun (WGS) entry which is preliminary data.</text>
</comment>